<dbReference type="PANTHER" id="PTHR42685:SF22">
    <property type="entry name" value="CONDITIONED MEDIUM FACTOR RECEPTOR 1"/>
    <property type="match status" value="1"/>
</dbReference>
<dbReference type="Pfam" id="PF01494">
    <property type="entry name" value="FAD_binding_3"/>
    <property type="match status" value="1"/>
</dbReference>
<dbReference type="Gene3D" id="3.50.50.60">
    <property type="entry name" value="FAD/NAD(P)-binding domain"/>
    <property type="match status" value="1"/>
</dbReference>
<dbReference type="PRINTS" id="PR00411">
    <property type="entry name" value="PNDRDTASEI"/>
</dbReference>
<dbReference type="NCBIfam" id="TIGR02032">
    <property type="entry name" value="GG-red-SF"/>
    <property type="match status" value="1"/>
</dbReference>
<dbReference type="InterPro" id="IPR002938">
    <property type="entry name" value="FAD-bd"/>
</dbReference>
<keyword evidence="3" id="KW-1185">Reference proteome</keyword>
<gene>
    <name evidence="2" type="ORF">PRZ03_01720</name>
</gene>
<dbReference type="PRINTS" id="PR00368">
    <property type="entry name" value="FADPNR"/>
</dbReference>
<protein>
    <submittedName>
        <fullName evidence="2">Geranylgeranyl reductase family protein</fullName>
    </submittedName>
</protein>
<dbReference type="SUPFAM" id="SSF51905">
    <property type="entry name" value="FAD/NAD(P)-binding domain"/>
    <property type="match status" value="1"/>
</dbReference>
<evidence type="ECO:0000313" key="2">
    <source>
        <dbReference type="EMBL" id="MDC8770271.1"/>
    </source>
</evidence>
<dbReference type="Proteomes" id="UP001221189">
    <property type="component" value="Unassembled WGS sequence"/>
</dbReference>
<reference evidence="2 3" key="1">
    <citation type="submission" date="2022-10" db="EMBL/GenBank/DDBJ databases">
        <title>Paucibacter sp. hw1 Genome sequencing.</title>
        <authorList>
            <person name="Park S."/>
        </authorList>
    </citation>
    <scope>NUCLEOTIDE SEQUENCE [LARGE SCALE GENOMIC DNA]</scope>
    <source>
        <strain evidence="3">hw1</strain>
    </source>
</reference>
<dbReference type="EMBL" id="JAQQXT010000001">
    <property type="protein sequence ID" value="MDC8770271.1"/>
    <property type="molecule type" value="Genomic_DNA"/>
</dbReference>
<dbReference type="InterPro" id="IPR036188">
    <property type="entry name" value="FAD/NAD-bd_sf"/>
</dbReference>
<dbReference type="RefSeq" id="WP_273598737.1">
    <property type="nucleotide sequence ID" value="NZ_JAQQXT010000001.1"/>
</dbReference>
<evidence type="ECO:0000259" key="1">
    <source>
        <dbReference type="Pfam" id="PF01494"/>
    </source>
</evidence>
<comment type="caution">
    <text evidence="2">The sequence shown here is derived from an EMBL/GenBank/DDBJ whole genome shotgun (WGS) entry which is preliminary data.</text>
</comment>
<dbReference type="PANTHER" id="PTHR42685">
    <property type="entry name" value="GERANYLGERANYL DIPHOSPHATE REDUCTASE"/>
    <property type="match status" value="1"/>
</dbReference>
<name>A0ABT5K8L0_9BURK</name>
<dbReference type="InterPro" id="IPR050407">
    <property type="entry name" value="Geranylgeranyl_reductase"/>
</dbReference>
<organism evidence="2 3">
    <name type="scientific">Roseateles albus</name>
    <dbReference type="NCBI Taxonomy" id="2987525"/>
    <lineage>
        <taxon>Bacteria</taxon>
        <taxon>Pseudomonadati</taxon>
        <taxon>Pseudomonadota</taxon>
        <taxon>Betaproteobacteria</taxon>
        <taxon>Burkholderiales</taxon>
        <taxon>Sphaerotilaceae</taxon>
        <taxon>Roseateles</taxon>
    </lineage>
</organism>
<proteinExistence type="predicted"/>
<dbReference type="InterPro" id="IPR011777">
    <property type="entry name" value="Geranylgeranyl_Rdtase_fam"/>
</dbReference>
<sequence>MTEPKSKVDPAMPPEGASLPAACEILIIGAGPAGSAAARVLAQAGLDVLLLDQLPQGRDKICGDGLIPDSHAALARLGLLDQVMARAQPVAHVGCIGPRGGRIDVPGQLAVLPRRILDDILCQGAQDAGAKFVAPARFEAPLLDAQARVIGATLKVGDELREVRADWVILATGAVPKALTAAGLCERHTPSGVALRGYVRAPSMVGRIKAMDVVWTKKVRPGYGWIFPAPDGCFNIGVGVAGSHKSEDGKGSKKELNLRKIFDAFVESYPPAAELMREGELLGELKGAPLRCTLTGAKWSRPGLLVTGEAAGSTYSFTGEGIGKAMETGMLAADALLAGRANGASDAQIRKAYEQSLTALKPKFDLYERANQVNAHPWLIDLLIWRANKSERLVKRMSGVLNETSNPGNLISLKGFKRLFFEG</sequence>
<accession>A0ABT5K8L0</accession>
<evidence type="ECO:0000313" key="3">
    <source>
        <dbReference type="Proteomes" id="UP001221189"/>
    </source>
</evidence>
<feature type="domain" description="FAD-binding" evidence="1">
    <location>
        <begin position="23"/>
        <end position="184"/>
    </location>
</feature>